<dbReference type="InterPro" id="IPR012990">
    <property type="entry name" value="Beta-sandwich_Sec23_24"/>
</dbReference>
<dbReference type="PANTHER" id="PTHR11141">
    <property type="entry name" value="PROTEIN TRANSPORT PROTEIN SEC23"/>
    <property type="match status" value="1"/>
</dbReference>
<keyword evidence="6 10" id="KW-0931">ER-Golgi transport</keyword>
<evidence type="ECO:0000256" key="2">
    <source>
        <dbReference type="ARBA" id="ARBA00022448"/>
    </source>
</evidence>
<comment type="subcellular location">
    <subcellularLocation>
        <location evidence="10">Cytoplasmic vesicle</location>
        <location evidence="10">COPII-coated vesicle membrane</location>
        <topology evidence="10">Peripheral membrane protein</topology>
        <orientation evidence="10">Cytoplasmic side</orientation>
    </subcellularLocation>
    <subcellularLocation>
        <location evidence="10">Endoplasmic reticulum membrane</location>
        <topology evidence="10">Peripheral membrane protein</topology>
        <orientation evidence="10">Cytoplasmic side</orientation>
    </subcellularLocation>
</comment>
<dbReference type="SUPFAM" id="SSF81811">
    <property type="entry name" value="Helical domain of Sec23/24"/>
    <property type="match status" value="1"/>
</dbReference>
<feature type="domain" description="Gelsolin-like" evidence="11">
    <location>
        <begin position="635"/>
        <end position="722"/>
    </location>
</feature>
<keyword evidence="5 10" id="KW-0862">Zinc</keyword>
<dbReference type="Pfam" id="PF04810">
    <property type="entry name" value="zf-Sec23_Sec24"/>
    <property type="match status" value="1"/>
</dbReference>
<protein>
    <recommendedName>
        <fullName evidence="10">Protein transport protein SEC23</fullName>
    </recommendedName>
</protein>
<dbReference type="InterPro" id="IPR006900">
    <property type="entry name" value="Sec23/24_helical_dom"/>
</dbReference>
<dbReference type="InterPro" id="IPR006895">
    <property type="entry name" value="Znf_Sec23_Sec24"/>
</dbReference>
<dbReference type="PANTHER" id="PTHR11141:SF0">
    <property type="entry name" value="PROTEIN TRANSPORT PROTEIN SEC23"/>
    <property type="match status" value="1"/>
</dbReference>
<feature type="domain" description="Zinc finger Sec23/Sec24-type" evidence="12">
    <location>
        <begin position="54"/>
        <end position="92"/>
    </location>
</feature>
<dbReference type="SUPFAM" id="SSF82754">
    <property type="entry name" value="C-terminal, gelsolin-like domain of Sec23/24"/>
    <property type="match status" value="1"/>
</dbReference>
<dbReference type="Gene3D" id="3.40.50.410">
    <property type="entry name" value="von Willebrand factor, type A domain"/>
    <property type="match status" value="1"/>
</dbReference>
<dbReference type="Gene3D" id="1.20.120.730">
    <property type="entry name" value="Sec23/Sec24 helical domain"/>
    <property type="match status" value="1"/>
</dbReference>
<feature type="domain" description="Sec23/Sec24 helical" evidence="14">
    <location>
        <begin position="522"/>
        <end position="620"/>
    </location>
</feature>
<dbReference type="CDD" id="cd11287">
    <property type="entry name" value="Sec23_C"/>
    <property type="match status" value="1"/>
</dbReference>
<comment type="similarity">
    <text evidence="1 10">Belongs to the SEC23/SEC24 family. SEC23 subfamily.</text>
</comment>
<keyword evidence="2 10" id="KW-0813">Transport</keyword>
<evidence type="ECO:0000256" key="10">
    <source>
        <dbReference type="RuleBase" id="RU365030"/>
    </source>
</evidence>
<name>A0ABP0TCI3_9BRYO</name>
<organism evidence="16 17">
    <name type="scientific">Sphagnum troendelagicum</name>
    <dbReference type="NCBI Taxonomy" id="128251"/>
    <lineage>
        <taxon>Eukaryota</taxon>
        <taxon>Viridiplantae</taxon>
        <taxon>Streptophyta</taxon>
        <taxon>Embryophyta</taxon>
        <taxon>Bryophyta</taxon>
        <taxon>Sphagnophytina</taxon>
        <taxon>Sphagnopsida</taxon>
        <taxon>Sphagnales</taxon>
        <taxon>Sphagnaceae</taxon>
        <taxon>Sphagnum</taxon>
    </lineage>
</organism>
<dbReference type="InterPro" id="IPR006896">
    <property type="entry name" value="Sec23/24_trunk_dom"/>
</dbReference>
<dbReference type="SUPFAM" id="SSF81995">
    <property type="entry name" value="beta-sandwich domain of Sec23/24"/>
    <property type="match status" value="1"/>
</dbReference>
<keyword evidence="3 10" id="KW-0479">Metal-binding</keyword>
<dbReference type="InterPro" id="IPR036174">
    <property type="entry name" value="Znf_Sec23_Sec24_sf"/>
</dbReference>
<dbReference type="Proteomes" id="UP001497512">
    <property type="component" value="Chromosome 1"/>
</dbReference>
<evidence type="ECO:0000256" key="3">
    <source>
        <dbReference type="ARBA" id="ARBA00022723"/>
    </source>
</evidence>
<dbReference type="SUPFAM" id="SSF53300">
    <property type="entry name" value="vWA-like"/>
    <property type="match status" value="1"/>
</dbReference>
<keyword evidence="7 10" id="KW-0653">Protein transport</keyword>
<gene>
    <name evidence="16" type="ORF">CSSPTR1EN2_LOCUS1898</name>
</gene>
<keyword evidence="10" id="KW-0963">Cytoplasm</keyword>
<evidence type="ECO:0000259" key="12">
    <source>
        <dbReference type="Pfam" id="PF04810"/>
    </source>
</evidence>
<keyword evidence="17" id="KW-1185">Reference proteome</keyword>
<evidence type="ECO:0000256" key="4">
    <source>
        <dbReference type="ARBA" id="ARBA00022824"/>
    </source>
</evidence>
<dbReference type="InterPro" id="IPR037550">
    <property type="entry name" value="Sec23_C"/>
</dbReference>
<dbReference type="EMBL" id="OZ019893">
    <property type="protein sequence ID" value="CAK9192453.1"/>
    <property type="molecule type" value="Genomic_DNA"/>
</dbReference>
<evidence type="ECO:0000256" key="8">
    <source>
        <dbReference type="ARBA" id="ARBA00023136"/>
    </source>
</evidence>
<evidence type="ECO:0000256" key="1">
    <source>
        <dbReference type="ARBA" id="ARBA00009210"/>
    </source>
</evidence>
<sequence length="766" mass="83912">MADFADLEALHGVRMPWNVWPSSKAEATKCVVPLTAIVTPLHAAPALTVLPYGPLRCKSCRSLLNPFCRVDFQAKLWICPFCYQRNHFPPHYASISDTNQPAELFPQCATVEYTLPGELGLPPVFLFVLDTCIIEEELGYLKTSLTQAITLLPENAMVGLITFGAQVHVHELGFAECSKSYVFRGAKEVTREKILQNLELTNRAAAGSGVVQRSGAIAGIGDGITKTSVNRFLLPASSCEFTLSSLLDELQRDAWPTASDQRAARCTGTALSVATSLLGACVPGTGARIMAFVGGPCTEGAGTIVSKDLSDPIRSHKDIDKDAVPHYRKAIKFYEGLAKQLVNQGHVLDLFASALDQVGIAEMKVAIERTGGLVVLSESFGHPVFKESLKQVFESGEHALDLSFNGIFEVNCSKEVKIQGAIGPCASLERKGISCADTVIGQGDTSAWKMSGLNRSTTLTVFFEVNPTTQPGPYSATGQQFFLQFLTLYQHKGGEMRLRATTLTRRSVEGAASTEELVAGFDQEAAAVTMARLASQKMEAEEEFDATRWLDRSLIRLASRFGDYRKDDPSSFMFAPSFAIFPQFMFNLRRSQFVQVFNNSPDETAYFRMVLYRENVTNSLVMIQPSLISYSFNAPPEAALLDVAAIAADRILLLDAYFSVVVFHGMTIAQWRNAGYHKQPEHEAFAQLLKTPQDDAQAIVNERFPVPRLVICDQYGSQARFLLAKLNPSATYTSTNGPAPGGDIIFTDDVSLQVFVEHLQRLAVQS</sequence>
<dbReference type="Gene3D" id="3.40.20.10">
    <property type="entry name" value="Severin"/>
    <property type="match status" value="1"/>
</dbReference>
<keyword evidence="9 10" id="KW-0968">Cytoplasmic vesicle</keyword>
<dbReference type="Gene3D" id="2.60.40.1670">
    <property type="entry name" value="beta-sandwich domain of Sec23/24"/>
    <property type="match status" value="1"/>
</dbReference>
<dbReference type="InterPro" id="IPR007123">
    <property type="entry name" value="Gelsolin-like_dom"/>
</dbReference>
<comment type="function">
    <text evidence="10">Component of the coat protein complex II (COPII) which promotes the formation of transport vesicles from the endoplasmic reticulum (ER). The coat has two main functions, the physical deformation of the endoplasmic reticulum membrane into vesicles and the selection of cargo molecules.</text>
</comment>
<evidence type="ECO:0000256" key="7">
    <source>
        <dbReference type="ARBA" id="ARBA00022927"/>
    </source>
</evidence>
<dbReference type="SUPFAM" id="SSF82919">
    <property type="entry name" value="Zn-finger domain of Sec23/24"/>
    <property type="match status" value="1"/>
</dbReference>
<evidence type="ECO:0000259" key="13">
    <source>
        <dbReference type="Pfam" id="PF04811"/>
    </source>
</evidence>
<feature type="domain" description="Sec23/Sec24 beta-sandwich" evidence="15">
    <location>
        <begin position="404"/>
        <end position="506"/>
    </location>
</feature>
<evidence type="ECO:0000313" key="16">
    <source>
        <dbReference type="EMBL" id="CAK9192453.1"/>
    </source>
</evidence>
<dbReference type="Gene3D" id="2.30.30.380">
    <property type="entry name" value="Zn-finger domain of Sec23/24"/>
    <property type="match status" value="1"/>
</dbReference>
<evidence type="ECO:0000256" key="9">
    <source>
        <dbReference type="ARBA" id="ARBA00023329"/>
    </source>
</evidence>
<dbReference type="InterPro" id="IPR029006">
    <property type="entry name" value="ADF-H/Gelsolin-like_dom_sf"/>
</dbReference>
<dbReference type="Pfam" id="PF08033">
    <property type="entry name" value="Sec23_BS"/>
    <property type="match status" value="1"/>
</dbReference>
<dbReference type="Pfam" id="PF04811">
    <property type="entry name" value="Sec23_trunk"/>
    <property type="match status" value="1"/>
</dbReference>
<dbReference type="Pfam" id="PF00626">
    <property type="entry name" value="Gelsolin"/>
    <property type="match status" value="1"/>
</dbReference>
<evidence type="ECO:0000259" key="11">
    <source>
        <dbReference type="Pfam" id="PF00626"/>
    </source>
</evidence>
<dbReference type="InterPro" id="IPR036465">
    <property type="entry name" value="vWFA_dom_sf"/>
</dbReference>
<evidence type="ECO:0000256" key="5">
    <source>
        <dbReference type="ARBA" id="ARBA00022833"/>
    </source>
</evidence>
<keyword evidence="8 10" id="KW-0472">Membrane</keyword>
<accession>A0ABP0TCI3</accession>
<evidence type="ECO:0000313" key="17">
    <source>
        <dbReference type="Proteomes" id="UP001497512"/>
    </source>
</evidence>
<keyword evidence="4 10" id="KW-0256">Endoplasmic reticulum</keyword>
<evidence type="ECO:0000259" key="15">
    <source>
        <dbReference type="Pfam" id="PF08033"/>
    </source>
</evidence>
<feature type="domain" description="Sec23/Sec24 trunk" evidence="13">
    <location>
        <begin position="122"/>
        <end position="392"/>
    </location>
</feature>
<proteinExistence type="inferred from homology"/>
<dbReference type="InterPro" id="IPR037364">
    <property type="entry name" value="Sec23"/>
</dbReference>
<dbReference type="Pfam" id="PF04815">
    <property type="entry name" value="Sec23_helical"/>
    <property type="match status" value="1"/>
</dbReference>
<reference evidence="16 17" key="1">
    <citation type="submission" date="2024-02" db="EMBL/GenBank/DDBJ databases">
        <authorList>
            <consortium name="ELIXIR-Norway"/>
            <consortium name="Elixir Norway"/>
        </authorList>
    </citation>
    <scope>NUCLEOTIDE SEQUENCE [LARGE SCALE GENOMIC DNA]</scope>
</reference>
<evidence type="ECO:0000259" key="14">
    <source>
        <dbReference type="Pfam" id="PF04815"/>
    </source>
</evidence>
<evidence type="ECO:0000256" key="6">
    <source>
        <dbReference type="ARBA" id="ARBA00022892"/>
    </source>
</evidence>
<dbReference type="InterPro" id="IPR036180">
    <property type="entry name" value="Gelsolin-like_dom_sf"/>
</dbReference>
<dbReference type="InterPro" id="IPR036175">
    <property type="entry name" value="Sec23/24_helical_dom_sf"/>
</dbReference>